<keyword evidence="1" id="KW-1133">Transmembrane helix</keyword>
<feature type="transmembrane region" description="Helical" evidence="1">
    <location>
        <begin position="58"/>
        <end position="79"/>
    </location>
</feature>
<dbReference type="RefSeq" id="WP_304535008.1">
    <property type="nucleotide sequence ID" value="NZ_JAUQOM010000002.1"/>
</dbReference>
<feature type="signal peptide" evidence="2">
    <location>
        <begin position="1"/>
        <end position="22"/>
    </location>
</feature>
<evidence type="ECO:0008006" key="5">
    <source>
        <dbReference type="Google" id="ProtNLM"/>
    </source>
</evidence>
<feature type="chain" id="PRO_5047217772" description="DUF4129 domain-containing protein" evidence="2">
    <location>
        <begin position="23"/>
        <end position="177"/>
    </location>
</feature>
<proteinExistence type="predicted"/>
<comment type="caution">
    <text evidence="3">The sequence shown here is derived from an EMBL/GenBank/DDBJ whole genome shotgun (WGS) entry which is preliminary data.</text>
</comment>
<gene>
    <name evidence="3" type="ORF">Q4610_05565</name>
</gene>
<dbReference type="Proteomes" id="UP001176471">
    <property type="component" value="Unassembled WGS sequence"/>
</dbReference>
<dbReference type="EMBL" id="JAUQOM010000002">
    <property type="protein sequence ID" value="MDO7834509.1"/>
    <property type="molecule type" value="Genomic_DNA"/>
</dbReference>
<keyword evidence="2" id="KW-0732">Signal</keyword>
<evidence type="ECO:0000256" key="2">
    <source>
        <dbReference type="SAM" id="SignalP"/>
    </source>
</evidence>
<name>A0ABT8ZJ04_9SPHN</name>
<keyword evidence="1" id="KW-0812">Transmembrane</keyword>
<evidence type="ECO:0000313" key="3">
    <source>
        <dbReference type="EMBL" id="MDO7834509.1"/>
    </source>
</evidence>
<evidence type="ECO:0000313" key="4">
    <source>
        <dbReference type="Proteomes" id="UP001176471"/>
    </source>
</evidence>
<keyword evidence="4" id="KW-1185">Reference proteome</keyword>
<keyword evidence="1" id="KW-0472">Membrane</keyword>
<reference evidence="3" key="1">
    <citation type="submission" date="2023-07" db="EMBL/GenBank/DDBJ databases">
        <title>Bacterial whole genome sequence for Sphingobium sp. HBC34.</title>
        <authorList>
            <person name="Le V."/>
            <person name="Ko S.-R."/>
            <person name="Ahn C.-Y."/>
            <person name="Oh H.-M."/>
        </authorList>
    </citation>
    <scope>NUCLEOTIDE SEQUENCE</scope>
    <source>
        <strain evidence="3">HBC34</strain>
    </source>
</reference>
<organism evidence="3 4">
    <name type="scientific">Sphingobium cyanobacteriorum</name>
    <dbReference type="NCBI Taxonomy" id="3063954"/>
    <lineage>
        <taxon>Bacteria</taxon>
        <taxon>Pseudomonadati</taxon>
        <taxon>Pseudomonadota</taxon>
        <taxon>Alphaproteobacteria</taxon>
        <taxon>Sphingomonadales</taxon>
        <taxon>Sphingomonadaceae</taxon>
        <taxon>Sphingobium</taxon>
    </lineage>
</organism>
<accession>A0ABT8ZJ04</accession>
<evidence type="ECO:0000256" key="1">
    <source>
        <dbReference type="SAM" id="Phobius"/>
    </source>
</evidence>
<protein>
    <recommendedName>
        <fullName evidence="5">DUF4129 domain-containing protein</fullName>
    </recommendedName>
</protein>
<sequence length="177" mass="19715">MKNFWKLIVFVGSPLLALIAFMANQSASEMQSNLTSYATNPLVRSLPNWLFRIMQTDWFLAVAFFVLGCVATVFVRRWLAKRGRLSPFEALTNDVSLAAYSLDNSSSMFTNPAVIANLNVVMNKLHRHGFATPPANNGGFAKEKISYYLHQVAAYMKEDGIASAKRSAQSIVDGWNK</sequence>